<name>A0A1P8USN6_9RHOB</name>
<proteinExistence type="predicted"/>
<evidence type="ECO:0000313" key="1">
    <source>
        <dbReference type="EMBL" id="APZ52415.1"/>
    </source>
</evidence>
<reference evidence="1 2" key="1">
    <citation type="submission" date="2016-04" db="EMBL/GenBank/DDBJ databases">
        <title>Deep-sea bacteria in the southern Pacific.</title>
        <authorList>
            <person name="Tang K."/>
        </authorList>
    </citation>
    <scope>NUCLEOTIDE SEQUENCE [LARGE SCALE GENOMIC DNA]</scope>
    <source>
        <strain evidence="1 2">JLT2014</strain>
    </source>
</reference>
<accession>A0A1P8USN6</accession>
<organism evidence="1 2">
    <name type="scientific">Salipiger abyssi</name>
    <dbReference type="NCBI Taxonomy" id="1250539"/>
    <lineage>
        <taxon>Bacteria</taxon>
        <taxon>Pseudomonadati</taxon>
        <taxon>Pseudomonadota</taxon>
        <taxon>Alphaproteobacteria</taxon>
        <taxon>Rhodobacterales</taxon>
        <taxon>Roseobacteraceae</taxon>
        <taxon>Salipiger</taxon>
    </lineage>
</organism>
<dbReference type="AlphaFoldDB" id="A0A1P8USN6"/>
<keyword evidence="2" id="KW-1185">Reference proteome</keyword>
<dbReference type="STRING" id="1250539.Ga0080574_TMP2081"/>
<evidence type="ECO:0000313" key="2">
    <source>
        <dbReference type="Proteomes" id="UP000187059"/>
    </source>
</evidence>
<dbReference type="EMBL" id="CP015093">
    <property type="protein sequence ID" value="APZ52415.1"/>
    <property type="molecule type" value="Genomic_DNA"/>
</dbReference>
<protein>
    <submittedName>
        <fullName evidence="1">Arginine/ornithine antiporter ArcD</fullName>
    </submittedName>
</protein>
<dbReference type="Proteomes" id="UP000187059">
    <property type="component" value="Chromosome"/>
</dbReference>
<dbReference type="KEGG" id="paby:Ga0080574_TMP2081"/>
<gene>
    <name evidence="1" type="ORF">Ga0080574_TMP2081</name>
</gene>
<sequence>MRRVGREGAAQLRKRHFVTIWAAGVLMAVPLTVPLVNLLVPILGAATFTHLFHRLEARRVPA</sequence>